<keyword evidence="6" id="KW-1185">Reference proteome</keyword>
<dbReference type="InterPro" id="IPR017853">
    <property type="entry name" value="GH"/>
</dbReference>
<dbReference type="Pfam" id="PF02903">
    <property type="entry name" value="Alpha-amylase_N"/>
    <property type="match status" value="1"/>
</dbReference>
<accession>A0ABX2DLW8</accession>
<sequence>MALSRQAVASTSPGSSIELGCLHHSSHGRWAYAYNKDTFHLRIRSKKNNVDRVFALTGDKYDWEHHHQELNMLKVATDAYFDYWEAEITPEFKRFSYGFRLETDTQTVWMLESGFYTEGLPAPAGGYYEMPYLHEVDLLQVPEWAKSAVFYQIMPDRFANGDPANDPEGTLEWGEPPAYDSFFGGDLQGMIDHLDYIAELGVTALYLTPIFQSPSNHKYDTVDYGTIDANFGDLDKLKQLVGLAHSKGLKVVLDAVFNHTSSEFAPFKDVLEHGEDSRYAGWFHIHDYPVQVVDGKANYDTFGFFSGMPKLNTAHPEVRDYLLDITKYWLKEVHIDGWRLDVANEVDHRFWRDFRLAVKEINPEAFIIGEVWSDSLSWLQGDQFDSVMNYPFSDRLLKFFGTDEEVDPGTFAAQIYGLLMRYPRQANEVLFNLLASHDTPRVLNRLGGDKQRLKLAVTFLFTFTGTPCIFYGDEIGLTGGDDPDCRKCMIWEEEGQDRELLHFYQDIIALRKEHEVLRTGQFRFLQSDPDSRGLVYERWNDNSRITVWMNNSSSPVTLQHSFRDQHRWQDAFSGEPVEMDGEQISLTLAPFEYRILHSQ</sequence>
<evidence type="ECO:0000256" key="2">
    <source>
        <dbReference type="ARBA" id="ARBA00022801"/>
    </source>
</evidence>
<protein>
    <submittedName>
        <fullName evidence="5">Alpha-glycosidase</fullName>
    </submittedName>
</protein>
<dbReference type="Pfam" id="PF16657">
    <property type="entry name" value="Malt_amylase_C"/>
    <property type="match status" value="1"/>
</dbReference>
<keyword evidence="3" id="KW-0326">Glycosidase</keyword>
<dbReference type="CDD" id="cd02857">
    <property type="entry name" value="E_set_CDase_PDE_N"/>
    <property type="match status" value="1"/>
</dbReference>
<dbReference type="InterPro" id="IPR014756">
    <property type="entry name" value="Ig_E-set"/>
</dbReference>
<dbReference type="SUPFAM" id="SSF51445">
    <property type="entry name" value="(Trans)glycosidases"/>
    <property type="match status" value="1"/>
</dbReference>
<evidence type="ECO:0000259" key="4">
    <source>
        <dbReference type="SMART" id="SM00642"/>
    </source>
</evidence>
<dbReference type="Gene3D" id="3.20.20.80">
    <property type="entry name" value="Glycosidases"/>
    <property type="match status" value="1"/>
</dbReference>
<comment type="similarity">
    <text evidence="1">Belongs to the glycosyl hydrolase 13 family.</text>
</comment>
<gene>
    <name evidence="5" type="ORF">HQN87_04785</name>
</gene>
<evidence type="ECO:0000313" key="5">
    <source>
        <dbReference type="EMBL" id="NQX44639.1"/>
    </source>
</evidence>
<dbReference type="InterPro" id="IPR032091">
    <property type="entry name" value="Malt_amylase-like_C"/>
</dbReference>
<dbReference type="PANTHER" id="PTHR10357:SF210">
    <property type="entry name" value="MALTODEXTRIN GLUCOSIDASE"/>
    <property type="match status" value="1"/>
</dbReference>
<feature type="domain" description="Glycosyl hydrolase family 13 catalytic" evidence="4">
    <location>
        <begin position="152"/>
        <end position="511"/>
    </location>
</feature>
<dbReference type="Proteomes" id="UP000711047">
    <property type="component" value="Unassembled WGS sequence"/>
</dbReference>
<comment type="caution">
    <text evidence="5">The sequence shown here is derived from an EMBL/GenBank/DDBJ whole genome shotgun (WGS) entry which is preliminary data.</text>
</comment>
<dbReference type="RefSeq" id="WP_173128553.1">
    <property type="nucleotide sequence ID" value="NZ_JABMKX010000002.1"/>
</dbReference>
<reference evidence="5 6" key="1">
    <citation type="submission" date="2020-05" db="EMBL/GenBank/DDBJ databases">
        <title>Paenibacillus glebae, sp. nov., Paenibacillus humi sp. nov., Paenibacillus pedi sp. nov., Paenibacillus terrestris sp. nov. and Paenibacillus terricola sp. nov., isolated from a forest top soil sample.</title>
        <authorList>
            <person name="Qi S."/>
            <person name="Carlier A."/>
            <person name="Cnockaert M."/>
            <person name="Vandamme P."/>
        </authorList>
    </citation>
    <scope>NUCLEOTIDE SEQUENCE [LARGE SCALE GENOMIC DNA]</scope>
    <source>
        <strain evidence="5 6">LMG 29502</strain>
    </source>
</reference>
<dbReference type="InterPro" id="IPR004185">
    <property type="entry name" value="Glyco_hydro_13_lg-like_dom"/>
</dbReference>
<dbReference type="InterPro" id="IPR013780">
    <property type="entry name" value="Glyco_hydro_b"/>
</dbReference>
<dbReference type="Pfam" id="PF00128">
    <property type="entry name" value="Alpha-amylase"/>
    <property type="match status" value="1"/>
</dbReference>
<evidence type="ECO:0000256" key="3">
    <source>
        <dbReference type="ARBA" id="ARBA00023295"/>
    </source>
</evidence>
<evidence type="ECO:0000313" key="6">
    <source>
        <dbReference type="Proteomes" id="UP000711047"/>
    </source>
</evidence>
<keyword evidence="2" id="KW-0378">Hydrolase</keyword>
<dbReference type="PANTHER" id="PTHR10357">
    <property type="entry name" value="ALPHA-AMYLASE FAMILY MEMBER"/>
    <property type="match status" value="1"/>
</dbReference>
<dbReference type="EMBL" id="JABMKX010000002">
    <property type="protein sequence ID" value="NQX44639.1"/>
    <property type="molecule type" value="Genomic_DNA"/>
</dbReference>
<dbReference type="Gene3D" id="3.90.400.10">
    <property type="entry name" value="Oligo-1,6-glucosidase, Domain 2"/>
    <property type="match status" value="1"/>
</dbReference>
<name>A0ABX2DLW8_9BACL</name>
<dbReference type="CDD" id="cd11338">
    <property type="entry name" value="AmyAc_CMD"/>
    <property type="match status" value="1"/>
</dbReference>
<dbReference type="InterPro" id="IPR045857">
    <property type="entry name" value="O16G_dom_2"/>
</dbReference>
<evidence type="ECO:0000256" key="1">
    <source>
        <dbReference type="ARBA" id="ARBA00008061"/>
    </source>
</evidence>
<dbReference type="InterPro" id="IPR006047">
    <property type="entry name" value="GH13_cat_dom"/>
</dbReference>
<dbReference type="SMART" id="SM00642">
    <property type="entry name" value="Aamy"/>
    <property type="match status" value="1"/>
</dbReference>
<dbReference type="Gene3D" id="2.60.40.1180">
    <property type="entry name" value="Golgi alpha-mannosidase II"/>
    <property type="match status" value="1"/>
</dbReference>
<dbReference type="SUPFAM" id="SSF51011">
    <property type="entry name" value="Glycosyl hydrolase domain"/>
    <property type="match status" value="1"/>
</dbReference>
<dbReference type="SUPFAM" id="SSF81296">
    <property type="entry name" value="E set domains"/>
    <property type="match status" value="1"/>
</dbReference>
<organism evidence="5 6">
    <name type="scientific">Paenibacillus tritici</name>
    <dbReference type="NCBI Taxonomy" id="1873425"/>
    <lineage>
        <taxon>Bacteria</taxon>
        <taxon>Bacillati</taxon>
        <taxon>Bacillota</taxon>
        <taxon>Bacilli</taxon>
        <taxon>Bacillales</taxon>
        <taxon>Paenibacillaceae</taxon>
        <taxon>Paenibacillus</taxon>
    </lineage>
</organism>
<dbReference type="InterPro" id="IPR013783">
    <property type="entry name" value="Ig-like_fold"/>
</dbReference>
<proteinExistence type="inferred from homology"/>
<dbReference type="Gene3D" id="2.60.40.10">
    <property type="entry name" value="Immunoglobulins"/>
    <property type="match status" value="1"/>
</dbReference>